<comment type="caution">
    <text evidence="1">The sequence shown here is derived from an EMBL/GenBank/DDBJ whole genome shotgun (WGS) entry which is preliminary data.</text>
</comment>
<gene>
    <name evidence="1" type="ORF">GMARGA_LOCUS24260</name>
</gene>
<protein>
    <submittedName>
        <fullName evidence="1">15421_t:CDS:1</fullName>
    </submittedName>
</protein>
<dbReference type="Proteomes" id="UP000789901">
    <property type="component" value="Unassembled WGS sequence"/>
</dbReference>
<evidence type="ECO:0000313" key="1">
    <source>
        <dbReference type="EMBL" id="CAG8806265.1"/>
    </source>
</evidence>
<name>A0ABN7W006_GIGMA</name>
<dbReference type="EMBL" id="CAJVQB010025408">
    <property type="protein sequence ID" value="CAG8806265.1"/>
    <property type="molecule type" value="Genomic_DNA"/>
</dbReference>
<proteinExistence type="predicted"/>
<reference evidence="1 2" key="1">
    <citation type="submission" date="2021-06" db="EMBL/GenBank/DDBJ databases">
        <authorList>
            <person name="Kallberg Y."/>
            <person name="Tangrot J."/>
            <person name="Rosling A."/>
        </authorList>
    </citation>
    <scope>NUCLEOTIDE SEQUENCE [LARGE SCALE GENOMIC DNA]</scope>
    <source>
        <strain evidence="1 2">120-4 pot B 10/14</strain>
    </source>
</reference>
<sequence>FCCNREKRILLLLPPYPTEMNKIIDNRNASTLSQKLNALFLFTAIGVQRQFINLLVPSSVCITGSQECKVPNEWVSIIQQILSNVNPYACSLKTLWNNPFNTLLELSENTSSGKVAAIIHANNIINIQPRSILIWHNTNSAPEFVNILSAQYEPLQYPLFFSHGTPKWYPNNSYNFSQIE</sequence>
<organism evidence="1 2">
    <name type="scientific">Gigaspora margarita</name>
    <dbReference type="NCBI Taxonomy" id="4874"/>
    <lineage>
        <taxon>Eukaryota</taxon>
        <taxon>Fungi</taxon>
        <taxon>Fungi incertae sedis</taxon>
        <taxon>Mucoromycota</taxon>
        <taxon>Glomeromycotina</taxon>
        <taxon>Glomeromycetes</taxon>
        <taxon>Diversisporales</taxon>
        <taxon>Gigasporaceae</taxon>
        <taxon>Gigaspora</taxon>
    </lineage>
</organism>
<feature type="non-terminal residue" evidence="1">
    <location>
        <position position="1"/>
    </location>
</feature>
<evidence type="ECO:0000313" key="2">
    <source>
        <dbReference type="Proteomes" id="UP000789901"/>
    </source>
</evidence>
<keyword evidence="2" id="KW-1185">Reference proteome</keyword>
<accession>A0ABN7W006</accession>